<keyword evidence="3 5" id="KW-0288">FMN</keyword>
<accession>A0ABV9DGD4</accession>
<keyword evidence="2 5" id="KW-0285">Flavoprotein</keyword>
<sequence>MKETIDIISNHRSIRKFKNKNVQPEKIKIIIEAAMQASTSSYVMAYSVISVTDPQLKRDLKEISGQEYVAENGHFLVFCADLNRIASQASHEELKEMEKSLQSTEQFIVATVDTALVAQNTVIAAESIGLGVCFIGSLRNDIQQVNNLLKLPEYVVPLFGMALGYPDEQPEKKPRLPIEVVLHENTYQQYDESKQQKIDAFNQQLNNYYQTRTENKRTDSWSDQMIRKYKKAIRMEVTDFVKDKKLNRL</sequence>
<dbReference type="EMBL" id="JBHSFU010000003">
    <property type="protein sequence ID" value="MFC4556918.1"/>
    <property type="molecule type" value="Genomic_DNA"/>
</dbReference>
<reference evidence="8" key="1">
    <citation type="journal article" date="2019" name="Int. J. Syst. Evol. Microbiol.">
        <title>The Global Catalogue of Microorganisms (GCM) 10K type strain sequencing project: providing services to taxonomists for standard genome sequencing and annotation.</title>
        <authorList>
            <consortium name="The Broad Institute Genomics Platform"/>
            <consortium name="The Broad Institute Genome Sequencing Center for Infectious Disease"/>
            <person name="Wu L."/>
            <person name="Ma J."/>
        </authorList>
    </citation>
    <scope>NUCLEOTIDE SEQUENCE [LARGE SCALE GENOMIC DNA]</scope>
    <source>
        <strain evidence="8">CGMCC 4.7426</strain>
    </source>
</reference>
<dbReference type="PANTHER" id="PTHR43425">
    <property type="entry name" value="OXYGEN-INSENSITIVE NADPH NITROREDUCTASE"/>
    <property type="match status" value="1"/>
</dbReference>
<dbReference type="InterPro" id="IPR029479">
    <property type="entry name" value="Nitroreductase"/>
</dbReference>
<keyword evidence="4 5" id="KW-0560">Oxidoreductase</keyword>
<evidence type="ECO:0000256" key="2">
    <source>
        <dbReference type="ARBA" id="ARBA00022630"/>
    </source>
</evidence>
<evidence type="ECO:0000256" key="3">
    <source>
        <dbReference type="ARBA" id="ARBA00022643"/>
    </source>
</evidence>
<evidence type="ECO:0000256" key="4">
    <source>
        <dbReference type="ARBA" id="ARBA00023002"/>
    </source>
</evidence>
<dbReference type="PIRSF" id="PIRSF005426">
    <property type="entry name" value="Frp"/>
    <property type="match status" value="1"/>
</dbReference>
<dbReference type="Pfam" id="PF00881">
    <property type="entry name" value="Nitroreductase"/>
    <property type="match status" value="1"/>
</dbReference>
<keyword evidence="5" id="KW-0521">NADP</keyword>
<dbReference type="PANTHER" id="PTHR43425:SF3">
    <property type="entry name" value="NADPH-DEPENDENT OXIDOREDUCTASE"/>
    <property type="match status" value="1"/>
</dbReference>
<protein>
    <submittedName>
        <fullName evidence="7">Oxygen-insensitive NADPH nitroreductase</fullName>
    </submittedName>
</protein>
<comment type="caution">
    <text evidence="7">The sequence shown here is derived from an EMBL/GenBank/DDBJ whole genome shotgun (WGS) entry which is preliminary data.</text>
</comment>
<dbReference type="InterPro" id="IPR000415">
    <property type="entry name" value="Nitroreductase-like"/>
</dbReference>
<evidence type="ECO:0000313" key="8">
    <source>
        <dbReference type="Proteomes" id="UP001595989"/>
    </source>
</evidence>
<dbReference type="RefSeq" id="WP_390292856.1">
    <property type="nucleotide sequence ID" value="NZ_JBHSFU010000003.1"/>
</dbReference>
<proteinExistence type="inferred from homology"/>
<gene>
    <name evidence="7" type="primary">nfsA</name>
    <name evidence="7" type="ORF">ACFO3D_01690</name>
</gene>
<dbReference type="SUPFAM" id="SSF55469">
    <property type="entry name" value="FMN-dependent nitroreductase-like"/>
    <property type="match status" value="1"/>
</dbReference>
<evidence type="ECO:0000259" key="6">
    <source>
        <dbReference type="Pfam" id="PF00881"/>
    </source>
</evidence>
<evidence type="ECO:0000256" key="1">
    <source>
        <dbReference type="ARBA" id="ARBA00008366"/>
    </source>
</evidence>
<keyword evidence="8" id="KW-1185">Reference proteome</keyword>
<organism evidence="7 8">
    <name type="scientific">Virgibacillus kekensis</name>
    <dbReference type="NCBI Taxonomy" id="202261"/>
    <lineage>
        <taxon>Bacteria</taxon>
        <taxon>Bacillati</taxon>
        <taxon>Bacillota</taxon>
        <taxon>Bacilli</taxon>
        <taxon>Bacillales</taxon>
        <taxon>Bacillaceae</taxon>
        <taxon>Virgibacillus</taxon>
    </lineage>
</organism>
<feature type="domain" description="Nitroreductase" evidence="6">
    <location>
        <begin position="8"/>
        <end position="165"/>
    </location>
</feature>
<dbReference type="Gene3D" id="3.40.109.10">
    <property type="entry name" value="NADH Oxidase"/>
    <property type="match status" value="1"/>
</dbReference>
<dbReference type="Proteomes" id="UP001595989">
    <property type="component" value="Unassembled WGS sequence"/>
</dbReference>
<name>A0ABV9DGD4_9BACI</name>
<evidence type="ECO:0000256" key="5">
    <source>
        <dbReference type="PIRNR" id="PIRNR005426"/>
    </source>
</evidence>
<dbReference type="NCBIfam" id="NF008033">
    <property type="entry name" value="PRK10765.1"/>
    <property type="match status" value="1"/>
</dbReference>
<dbReference type="CDD" id="cd02146">
    <property type="entry name" value="NfsA-like"/>
    <property type="match status" value="1"/>
</dbReference>
<dbReference type="InterPro" id="IPR016446">
    <property type="entry name" value="Flavin_OxRdtase_Frp"/>
</dbReference>
<comment type="similarity">
    <text evidence="1 5">Belongs to the flavin oxidoreductase frp family.</text>
</comment>
<evidence type="ECO:0000313" key="7">
    <source>
        <dbReference type="EMBL" id="MFC4556918.1"/>
    </source>
</evidence>